<evidence type="ECO:0000256" key="2">
    <source>
        <dbReference type="SAM" id="Phobius"/>
    </source>
</evidence>
<keyword evidence="2" id="KW-0812">Transmembrane</keyword>
<keyword evidence="3" id="KW-0732">Signal</keyword>
<sequence>MLGTGARCWPAPLCWLLCCFLHPSRARIRTPGTGEGAAPSSCRPGYYCPDGGRTPVPCPRGTFGPNGGATSAEACASCPPHHFGPRPGLAACLPCGAGTLQPAAGQDRCECLGEGQVFQVSDGQCPCVLGYEPAAEGGVCAARVYHICRDGQTRTQHGLCLSHEQWIQHCSQQVCSSPAEYEGYDGSLGLCVCRTPPQNAECGAWCRSRPMQTLQLECAGDLRLRYRDSGRQVNVSGIMLETVLDKWDSQGTLLCGGWLNFSRTVYVVRSDEGGFLGVLSPDSAEIQRLFQEDNRGTRSPNALPDTGGISGDEVGEDESHWWRRGWSRDRNSTRAGILNPTVCLHLGDMLLFTVTLEHFPQYDIENLYNTNAGFDWGPFRRLAEAMTQARTPPVLFPVVFSEPGVYVLRLSSNQHKRMYVKVMPAGGQCYEAGTFFPSVPHHVTRLGIARRRHLLLQPDWLVIGGLLVGAVVILSLCVTFLILFREYGWPEKLPVTARYRALQLTYCLEDYSSKGSRVLAVKKLHRSLQAAPTEGTAQPAVGLTPDEFWDYEQQVDLEAFDSSMFYGILLKHSVSITARLGQLKAEVKELYQGVMGKVGGLPLAPLAPLAGGSGLRAGFEELRREVEREQARRGDLAAQTARLLDSQLQTLRAELRAQWKVHRDFGARLREAVRLLDGVTGEPPALQGQLWDRHHQHVLQRVSVLAEQMAELVSGECQRQGAWGVLGEGTGARLLCPERGGVLTREEIIAPDGTVRACHAVHVDPCTGLVLPSPGAHMRMASGHSMPVPPDFFLHPQTGRLLPMAGNLAYDPSSSTLVCTADSAGGDCGKWECPLLAFVPFPLCRDSGLPVSCRLRGLRPGQRMALGGPMSDPETGLLVPILGATIHPQTGLVYPLGGVHTCPFTRLPQPIQIGSPALDPRSGSLALTAGVSLDHVTGEVVPVGGVLLGESFLEPLSGRPARVGGVSLRGGKPVPHGGGFQALLDAQTLGVRTRLLQLLRGEGGSPHAPEPGPIREAAAALEQAWRSSQHCLLQLITRLETLQEWALGAAHDGGAQGVIRFPGSELSLPALAGMEYPDPGGSGLRVPVLGAEVDGVTGCPVPLAGTMEDADGKGLVPIRIGARTADPVTGVVGPVVGARVDLLKNTVVPITASYSLSVMENTNRSQVDVLRGEWCVRSGYWRQQRQREEALLRDLDRAVQQCLQAAAQNSTKQARWGDRERQLKEVMAELHEEAQAEVQRRAVDRSHLSLLLPSRVLLILTADDDLEWEQQSWWQAELGAGLDRVSVGVARLQQEQDRRTAQRERVRLREFWDQLNSRQAELEAALTVQHCVRLHCQLRADTAQVSPQAVLSGSFWYRDFGVTQVRGWRNPLKALAASHHRAIPLLQRLILLLEESKHPSLPPSAPCWPSSGVSAKPAFGLETDSRVWTTSASAVKVTSAQSTKDPVPARFQDPEGSAWPSAPEPSPPHTQRRTLLSHTLRRETRPRTDGMQCIRVPVLSEEEWDRLLQLSPLFQLLRHVEQQLRGGAREAGLLQSDAHGRGRPFIDLVDAQWQCEGELVPLDSGTLSPREQLVFQNGLFLLQMLHSQAQTPAVSLQIATSLPSNNYQHNAFRKSFFYQEAEQTLFVRRERLQSVGGFSLLLLHCVSHISTGDMATDTSPAFLRTFYQVLQVCLSELFLTRLGTPPPAVGETPKDALPAGVSWDLLPQAALSLLLDRVQRPPCGTLSQNLSERQQEHRAVPFLQSIASLIRERSSEAGRVRLSPLSHSPERQHPATDSLIARPRPQDSVEAQSEERLPRMPMEGSGSEDARGGGVASLERSAASSDTRQREGGEKCSVAGSDGRS</sequence>
<comment type="caution">
    <text evidence="4">The sequence shown here is derived from an EMBL/GenBank/DDBJ whole genome shotgun (WGS) entry which is preliminary data.</text>
</comment>
<feature type="signal peptide" evidence="3">
    <location>
        <begin position="1"/>
        <end position="26"/>
    </location>
</feature>
<evidence type="ECO:0000256" key="1">
    <source>
        <dbReference type="SAM" id="MobiDB-lite"/>
    </source>
</evidence>
<dbReference type="Gene3D" id="2.10.50.10">
    <property type="entry name" value="Tumor Necrosis Factor Receptor, subunit A, domain 2"/>
    <property type="match status" value="1"/>
</dbReference>
<dbReference type="SMART" id="SM01411">
    <property type="entry name" value="Ephrin_rec_like"/>
    <property type="match status" value="1"/>
</dbReference>
<keyword evidence="5" id="KW-1185">Reference proteome</keyword>
<dbReference type="PANTHER" id="PTHR47236:SF5">
    <property type="entry name" value="GENE, 32742-RELATED"/>
    <property type="match status" value="1"/>
</dbReference>
<evidence type="ECO:0000313" key="4">
    <source>
        <dbReference type="EMBL" id="KAG7471356.1"/>
    </source>
</evidence>
<dbReference type="EMBL" id="JAFDVH010000009">
    <property type="protein sequence ID" value="KAG7471356.1"/>
    <property type="molecule type" value="Genomic_DNA"/>
</dbReference>
<feature type="chain" id="PRO_5039653345" evidence="3">
    <location>
        <begin position="27"/>
        <end position="1845"/>
    </location>
</feature>
<dbReference type="OrthoDB" id="439917at2759"/>
<reference evidence="4" key="1">
    <citation type="submission" date="2021-01" db="EMBL/GenBank/DDBJ databases">
        <authorList>
            <person name="Zahm M."/>
            <person name="Roques C."/>
            <person name="Cabau C."/>
            <person name="Klopp C."/>
            <person name="Donnadieu C."/>
            <person name="Jouanno E."/>
            <person name="Lampietro C."/>
            <person name="Louis A."/>
            <person name="Herpin A."/>
            <person name="Echchiki A."/>
            <person name="Berthelot C."/>
            <person name="Parey E."/>
            <person name="Roest-Crollius H."/>
            <person name="Braasch I."/>
            <person name="Postlethwait J."/>
            <person name="Bobe J."/>
            <person name="Montfort J."/>
            <person name="Bouchez O."/>
            <person name="Begum T."/>
            <person name="Mejri S."/>
            <person name="Adams A."/>
            <person name="Chen W.-J."/>
            <person name="Guiguen Y."/>
        </authorList>
    </citation>
    <scope>NUCLEOTIDE SEQUENCE</scope>
    <source>
        <strain evidence="4">YG-15Mar2019-1</strain>
        <tissue evidence="4">Brain</tissue>
    </source>
</reference>
<dbReference type="PANTHER" id="PTHR47236">
    <property type="entry name" value="GENE, 32742-RELATED-RELATED"/>
    <property type="match status" value="1"/>
</dbReference>
<keyword evidence="2" id="KW-1133">Transmembrane helix</keyword>
<feature type="region of interest" description="Disordered" evidence="1">
    <location>
        <begin position="1760"/>
        <end position="1845"/>
    </location>
</feature>
<organism evidence="4 5">
    <name type="scientific">Megalops atlanticus</name>
    <name type="common">Tarpon</name>
    <name type="synonym">Clupea gigantea</name>
    <dbReference type="NCBI Taxonomy" id="7932"/>
    <lineage>
        <taxon>Eukaryota</taxon>
        <taxon>Metazoa</taxon>
        <taxon>Chordata</taxon>
        <taxon>Craniata</taxon>
        <taxon>Vertebrata</taxon>
        <taxon>Euteleostomi</taxon>
        <taxon>Actinopterygii</taxon>
        <taxon>Neopterygii</taxon>
        <taxon>Teleostei</taxon>
        <taxon>Elopiformes</taxon>
        <taxon>Megalopidae</taxon>
        <taxon>Megalops</taxon>
    </lineage>
</organism>
<feature type="transmembrane region" description="Helical" evidence="2">
    <location>
        <begin position="460"/>
        <end position="484"/>
    </location>
</feature>
<evidence type="ECO:0000256" key="3">
    <source>
        <dbReference type="SAM" id="SignalP"/>
    </source>
</evidence>
<accession>A0A9D3TD83</accession>
<proteinExistence type="predicted"/>
<name>A0A9D3TD83_MEGAT</name>
<feature type="transmembrane region" description="Helical" evidence="2">
    <location>
        <begin position="394"/>
        <end position="411"/>
    </location>
</feature>
<keyword evidence="2" id="KW-0472">Membrane</keyword>
<feature type="region of interest" description="Disordered" evidence="1">
    <location>
        <begin position="1435"/>
        <end position="1486"/>
    </location>
</feature>
<dbReference type="Proteomes" id="UP001046870">
    <property type="component" value="Chromosome 9"/>
</dbReference>
<feature type="compositionally biased region" description="Polar residues" evidence="1">
    <location>
        <begin position="1435"/>
        <end position="1444"/>
    </location>
</feature>
<evidence type="ECO:0000313" key="5">
    <source>
        <dbReference type="Proteomes" id="UP001046870"/>
    </source>
</evidence>
<protein>
    <submittedName>
        <fullName evidence="4">Uncharacterized protein</fullName>
    </submittedName>
</protein>
<gene>
    <name evidence="4" type="ORF">MATL_G00123760</name>
</gene>